<dbReference type="GO" id="GO:0003729">
    <property type="term" value="F:mRNA binding"/>
    <property type="evidence" value="ECO:0007669"/>
    <property type="project" value="TreeGrafter"/>
</dbReference>
<dbReference type="GO" id="GO:0003735">
    <property type="term" value="F:structural constituent of ribosome"/>
    <property type="evidence" value="ECO:0007669"/>
    <property type="project" value="TreeGrafter"/>
</dbReference>
<dbReference type="FunFam" id="2.40.50.140:FF:000103">
    <property type="entry name" value="protein RRP5 homolog"/>
    <property type="match status" value="1"/>
</dbReference>
<protein>
    <submittedName>
        <fullName evidence="4">S1 RNA binding domain protein</fullName>
    </submittedName>
</protein>
<dbReference type="InterPro" id="IPR050437">
    <property type="entry name" value="Ribos_protein_bS1-like"/>
</dbReference>
<dbReference type="AlphaFoldDB" id="A0A1I1MYC4"/>
<feature type="region of interest" description="Disordered" evidence="2">
    <location>
        <begin position="69"/>
        <end position="172"/>
    </location>
</feature>
<dbReference type="OrthoDB" id="9810507at2"/>
<dbReference type="RefSeq" id="WP_074962266.1">
    <property type="nucleotide sequence ID" value="NZ_FOKQ01000025.1"/>
</dbReference>
<dbReference type="Gene3D" id="2.40.50.140">
    <property type="entry name" value="Nucleic acid-binding proteins"/>
    <property type="match status" value="1"/>
</dbReference>
<comment type="function">
    <text evidence="1">Binds mRNA; thus facilitating recognition of the initiation point. It is needed to translate mRNA with a short Shine-Dalgarno (SD) purine-rich sequence.</text>
</comment>
<evidence type="ECO:0000259" key="3">
    <source>
        <dbReference type="PROSITE" id="PS50126"/>
    </source>
</evidence>
<dbReference type="Pfam" id="PF00575">
    <property type="entry name" value="S1"/>
    <property type="match status" value="1"/>
</dbReference>
<evidence type="ECO:0000313" key="5">
    <source>
        <dbReference type="Proteomes" id="UP000182192"/>
    </source>
</evidence>
<proteinExistence type="predicted"/>
<sequence length="172" mass="19021">MQLEVGKIYEGKVTGITKFGAFVELDKDTTGMVHISEVANTFVSEIKDHLQEGQSVKVKVLSMGEDGKISLSIKKAQPAPPKKMGDKGGRPMGGNNNRGGQGRPQGGFRPRRDDRPPQDFSKNPPPIYDPNQKSGNADFEDMLSKFKASSDEKFSDLKKITDNKRRSPSRRK</sequence>
<evidence type="ECO:0000256" key="1">
    <source>
        <dbReference type="ARBA" id="ARBA00025604"/>
    </source>
</evidence>
<dbReference type="PROSITE" id="PS50126">
    <property type="entry name" value="S1"/>
    <property type="match status" value="1"/>
</dbReference>
<dbReference type="PANTHER" id="PTHR10724">
    <property type="entry name" value="30S RIBOSOMAL PROTEIN S1"/>
    <property type="match status" value="1"/>
</dbReference>
<evidence type="ECO:0000313" key="4">
    <source>
        <dbReference type="EMBL" id="SFC90397.1"/>
    </source>
</evidence>
<dbReference type="Proteomes" id="UP000182192">
    <property type="component" value="Unassembled WGS sequence"/>
</dbReference>
<feature type="domain" description="S1 motif" evidence="3">
    <location>
        <begin position="6"/>
        <end position="74"/>
    </location>
</feature>
<feature type="compositionally biased region" description="Basic and acidic residues" evidence="2">
    <location>
        <begin position="142"/>
        <end position="165"/>
    </location>
</feature>
<dbReference type="InterPro" id="IPR003029">
    <property type="entry name" value="S1_domain"/>
</dbReference>
<dbReference type="SUPFAM" id="SSF50249">
    <property type="entry name" value="Nucleic acid-binding proteins"/>
    <property type="match status" value="1"/>
</dbReference>
<dbReference type="InterPro" id="IPR012340">
    <property type="entry name" value="NA-bd_OB-fold"/>
</dbReference>
<evidence type="ECO:0000256" key="2">
    <source>
        <dbReference type="SAM" id="MobiDB-lite"/>
    </source>
</evidence>
<feature type="compositionally biased region" description="Gly residues" evidence="2">
    <location>
        <begin position="90"/>
        <end position="105"/>
    </location>
</feature>
<dbReference type="EMBL" id="FOKQ01000025">
    <property type="protein sequence ID" value="SFC90397.1"/>
    <property type="molecule type" value="Genomic_DNA"/>
</dbReference>
<dbReference type="eggNOG" id="COG1098">
    <property type="taxonomic scope" value="Bacteria"/>
</dbReference>
<name>A0A1I1MYC4_RUMAL</name>
<accession>A0A1I1MYC4</accession>
<organism evidence="4 5">
    <name type="scientific">Ruminococcus albus</name>
    <dbReference type="NCBI Taxonomy" id="1264"/>
    <lineage>
        <taxon>Bacteria</taxon>
        <taxon>Bacillati</taxon>
        <taxon>Bacillota</taxon>
        <taxon>Clostridia</taxon>
        <taxon>Eubacteriales</taxon>
        <taxon>Oscillospiraceae</taxon>
        <taxon>Ruminococcus</taxon>
    </lineage>
</organism>
<reference evidence="4 5" key="1">
    <citation type="submission" date="2016-10" db="EMBL/GenBank/DDBJ databases">
        <authorList>
            <person name="de Groot N.N."/>
        </authorList>
    </citation>
    <scope>NUCLEOTIDE SEQUENCE [LARGE SCALE GENOMIC DNA]</scope>
    <source>
        <strain evidence="4 5">AR67</strain>
    </source>
</reference>
<dbReference type="GO" id="GO:0006412">
    <property type="term" value="P:translation"/>
    <property type="evidence" value="ECO:0007669"/>
    <property type="project" value="TreeGrafter"/>
</dbReference>
<gene>
    <name evidence="4" type="ORF">SAMN02910406_02619</name>
</gene>
<dbReference type="SMART" id="SM00316">
    <property type="entry name" value="S1"/>
    <property type="match status" value="1"/>
</dbReference>